<dbReference type="PROSITE" id="PS00211">
    <property type="entry name" value="ABC_TRANSPORTER_1"/>
    <property type="match status" value="1"/>
</dbReference>
<dbReference type="InterPro" id="IPR003593">
    <property type="entry name" value="AAA+_ATPase"/>
</dbReference>
<dbReference type="InterPro" id="IPR027417">
    <property type="entry name" value="P-loop_NTPase"/>
</dbReference>
<evidence type="ECO:0000256" key="1">
    <source>
        <dbReference type="ARBA" id="ARBA00005417"/>
    </source>
</evidence>
<evidence type="ECO:0000256" key="2">
    <source>
        <dbReference type="ARBA" id="ARBA00022448"/>
    </source>
</evidence>
<dbReference type="InterPro" id="IPR050319">
    <property type="entry name" value="ABC_transp_ATP-bind"/>
</dbReference>
<dbReference type="CDD" id="cd03257">
    <property type="entry name" value="ABC_NikE_OppD_transporters"/>
    <property type="match status" value="2"/>
</dbReference>
<reference evidence="6 7" key="1">
    <citation type="submission" date="2019-06" db="EMBL/GenBank/DDBJ databases">
        <title>Saccharibacillus brassicae sp. nov., an endophytic bacterium isolated from Chinese cabbage seeds (Brassica pekinensis).</title>
        <authorList>
            <person name="Jiang L."/>
            <person name="Lee J."/>
            <person name="Kim S.W."/>
        </authorList>
    </citation>
    <scope>NUCLEOTIDE SEQUENCE [LARGE SCALE GENOMIC DNA]</scope>
    <source>
        <strain evidence="7">KCTC 43072 / ATSA2</strain>
    </source>
</reference>
<keyword evidence="4 6" id="KW-0067">ATP-binding</keyword>
<dbReference type="NCBIfam" id="NF007739">
    <property type="entry name" value="PRK10419.1"/>
    <property type="match status" value="2"/>
</dbReference>
<dbReference type="RefSeq" id="WP_141446218.1">
    <property type="nucleotide sequence ID" value="NZ_CP041217.1"/>
</dbReference>
<dbReference type="PANTHER" id="PTHR43776:SF7">
    <property type="entry name" value="D,D-DIPEPTIDE TRANSPORT ATP-BINDING PROTEIN DDPF-RELATED"/>
    <property type="match status" value="1"/>
</dbReference>
<dbReference type="GO" id="GO:0055085">
    <property type="term" value="P:transmembrane transport"/>
    <property type="evidence" value="ECO:0007669"/>
    <property type="project" value="UniProtKB-ARBA"/>
</dbReference>
<accession>A0A4Y6UU04</accession>
<keyword evidence="3" id="KW-0547">Nucleotide-binding</keyword>
<keyword evidence="2" id="KW-0813">Transport</keyword>
<dbReference type="Pfam" id="PF00005">
    <property type="entry name" value="ABC_tran"/>
    <property type="match status" value="2"/>
</dbReference>
<dbReference type="SUPFAM" id="SSF52540">
    <property type="entry name" value="P-loop containing nucleoside triphosphate hydrolases"/>
    <property type="match status" value="2"/>
</dbReference>
<keyword evidence="7" id="KW-1185">Reference proteome</keyword>
<dbReference type="InterPro" id="IPR017871">
    <property type="entry name" value="ABC_transporter-like_CS"/>
</dbReference>
<dbReference type="PROSITE" id="PS50893">
    <property type="entry name" value="ABC_TRANSPORTER_2"/>
    <property type="match status" value="2"/>
</dbReference>
<dbReference type="EMBL" id="CP041217">
    <property type="protein sequence ID" value="QDH19831.1"/>
    <property type="molecule type" value="Genomic_DNA"/>
</dbReference>
<evidence type="ECO:0000256" key="3">
    <source>
        <dbReference type="ARBA" id="ARBA00022741"/>
    </source>
</evidence>
<feature type="domain" description="ABC transporter" evidence="5">
    <location>
        <begin position="287"/>
        <end position="527"/>
    </location>
</feature>
<dbReference type="SMART" id="SM00382">
    <property type="entry name" value="AAA"/>
    <property type="match status" value="2"/>
</dbReference>
<evidence type="ECO:0000313" key="7">
    <source>
        <dbReference type="Proteomes" id="UP000316968"/>
    </source>
</evidence>
<dbReference type="PANTHER" id="PTHR43776">
    <property type="entry name" value="TRANSPORT ATP-BINDING PROTEIN"/>
    <property type="match status" value="1"/>
</dbReference>
<dbReference type="GO" id="GO:0016887">
    <property type="term" value="F:ATP hydrolysis activity"/>
    <property type="evidence" value="ECO:0007669"/>
    <property type="project" value="InterPro"/>
</dbReference>
<gene>
    <name evidence="6" type="ORF">FFV09_02480</name>
</gene>
<sequence>MEIADKQEKLRIDNLEIAYRSEKKGQTVLQAISFTMYEGEIVSLLGESGSGKSTIAKALLGLLPPSASVASGTLVLEGHPAIRLARPERAWAKLRGRGIAMLFQDARLALNPMMRIGEHFRETLRAHRLAEKEETLVIGADWLSRLGFADPATVLRSYPHELSGGMCQRVCLALALCLRPQVLIADEPTSALDTVNQREVLDLLHNLQRELDLTVLLITHDLALAQALSHRVLVLHEGRIVERGETAQVLARPQHAYTRQLLDARTPTAQPEAVGSGAPAYGENPLLDVHDLAKSYGPGQRVLSGVRLRLHEREIVGILGQSGCGKSTLVRCIVGLDSADAGTVRLRGEDITHATGRARRRLARHVQLVFQDARASLNPRVSALELVQAALHVFRVGSRSERLERARFLLDAVGIPESAQRRRPPQLSTGQCQRIAIARALALQPEILICDEAVSALDMSVQAQILELLQRLHRQFGFSILMISHDVKVLRAFCHQIAVMHEGRFIEQLPGRSLLRGEHEHTRLLLRGADFPAEEERPTSAYRK</sequence>
<organism evidence="6 7">
    <name type="scientific">Saccharibacillus brassicae</name>
    <dbReference type="NCBI Taxonomy" id="2583377"/>
    <lineage>
        <taxon>Bacteria</taxon>
        <taxon>Bacillati</taxon>
        <taxon>Bacillota</taxon>
        <taxon>Bacilli</taxon>
        <taxon>Bacillales</taxon>
        <taxon>Paenibacillaceae</taxon>
        <taxon>Saccharibacillus</taxon>
    </lineage>
</organism>
<dbReference type="Gene3D" id="3.40.50.300">
    <property type="entry name" value="P-loop containing nucleotide triphosphate hydrolases"/>
    <property type="match status" value="2"/>
</dbReference>
<feature type="domain" description="ABC transporter" evidence="5">
    <location>
        <begin position="10"/>
        <end position="262"/>
    </location>
</feature>
<evidence type="ECO:0000256" key="4">
    <source>
        <dbReference type="ARBA" id="ARBA00022840"/>
    </source>
</evidence>
<dbReference type="AlphaFoldDB" id="A0A4Y6UU04"/>
<dbReference type="Proteomes" id="UP000316968">
    <property type="component" value="Chromosome"/>
</dbReference>
<evidence type="ECO:0000313" key="6">
    <source>
        <dbReference type="EMBL" id="QDH19831.1"/>
    </source>
</evidence>
<dbReference type="KEGG" id="saca:FFV09_02480"/>
<proteinExistence type="inferred from homology"/>
<dbReference type="InterPro" id="IPR003439">
    <property type="entry name" value="ABC_transporter-like_ATP-bd"/>
</dbReference>
<dbReference type="GO" id="GO:0005524">
    <property type="term" value="F:ATP binding"/>
    <property type="evidence" value="ECO:0007669"/>
    <property type="project" value="UniProtKB-KW"/>
</dbReference>
<dbReference type="OrthoDB" id="9802264at2"/>
<comment type="similarity">
    <text evidence="1">Belongs to the ABC transporter superfamily.</text>
</comment>
<evidence type="ECO:0000259" key="5">
    <source>
        <dbReference type="PROSITE" id="PS50893"/>
    </source>
</evidence>
<name>A0A4Y6UU04_SACBS</name>
<protein>
    <submittedName>
        <fullName evidence="6">ABC transporter ATP-binding protein</fullName>
    </submittedName>
</protein>